<accession>A0AAN3D8V3</accession>
<reference evidence="2 3" key="1">
    <citation type="submission" date="2007-03" db="EMBL/GenBank/DDBJ databases">
        <authorList>
            <person name="Fulton L."/>
            <person name="Clifton S."/>
            <person name="Fulton B."/>
            <person name="Xu J."/>
            <person name="Minx P."/>
            <person name="Pepin K.H."/>
            <person name="Johnson M."/>
            <person name="Thiruvilangam P."/>
            <person name="Bhonagiri V."/>
            <person name="Nash W.E."/>
            <person name="Mardis E.R."/>
            <person name="Wilson R.K."/>
        </authorList>
    </citation>
    <scope>NUCLEOTIDE SEQUENCE [LARGE SCALE GENOMIC DNA]</scope>
    <source>
        <strain evidence="3">ATCC 8483 / DSM 1896 / JCM 5824 / BCRC 10623 / CCUG 4943 / NCTC 11153</strain>
    </source>
</reference>
<comment type="caution">
    <text evidence="2">The sequence shown here is derived from an EMBL/GenBank/DDBJ whole genome shotgun (WGS) entry which is preliminary data.</text>
</comment>
<reference evidence="3" key="2">
    <citation type="submission" date="2007-04" db="EMBL/GenBank/DDBJ databases">
        <title>Draft genome sequence of Bacteroides ovatus (ATCC 8483).</title>
        <authorList>
            <person name="Sudarsanam P."/>
            <person name="Ley R."/>
            <person name="Guruge J."/>
            <person name="Turnbaugh P.J."/>
            <person name="Mahowald M."/>
            <person name="Liep D."/>
            <person name="Gordon J."/>
        </authorList>
    </citation>
    <scope>NUCLEOTIDE SEQUENCE [LARGE SCALE GENOMIC DNA]</scope>
    <source>
        <strain evidence="3">ATCC 8483 / DSM 1896 / JCM 5824 / BCRC 10623 / CCUG 4943 / NCTC 11153</strain>
    </source>
</reference>
<dbReference type="Pfam" id="PF05036">
    <property type="entry name" value="SPOR"/>
    <property type="match status" value="1"/>
</dbReference>
<dbReference type="SUPFAM" id="SSF110997">
    <property type="entry name" value="Sporulation related repeat"/>
    <property type="match status" value="1"/>
</dbReference>
<name>A0AAN3D8V3_BACO1</name>
<proteinExistence type="predicted"/>
<dbReference type="EMBL" id="AAXF02000045">
    <property type="protein sequence ID" value="EDO12621.1"/>
    <property type="molecule type" value="Genomic_DNA"/>
</dbReference>
<dbReference type="Gene3D" id="3.30.70.1070">
    <property type="entry name" value="Sporulation related repeat"/>
    <property type="match status" value="1"/>
</dbReference>
<dbReference type="InterPro" id="IPR007730">
    <property type="entry name" value="SPOR-like_dom"/>
</dbReference>
<dbReference type="PROSITE" id="PS51724">
    <property type="entry name" value="SPOR"/>
    <property type="match status" value="1"/>
</dbReference>
<sequence>MIKFLLFCCPKLNIIDENIELLIKTAYRNMKKLVVLGMGVCLVLAFASCKSSESAYKKAYEKAKQQELAEPQVEAPVEVTPVVAAPVTTTKVADTSGVRQEKVTVVSGNEGLKDYSIVAGSFGVKANAEGLKDWLDGQGYHSTIAFNADKAMYRVIVNSFADKAAAAEARDAFKAKYPNRSDFQGAWLLYRVY</sequence>
<protein>
    <recommendedName>
        <fullName evidence="1">SPOR domain-containing protein</fullName>
    </recommendedName>
</protein>
<dbReference type="GO" id="GO:0042834">
    <property type="term" value="F:peptidoglycan binding"/>
    <property type="evidence" value="ECO:0007669"/>
    <property type="project" value="InterPro"/>
</dbReference>
<evidence type="ECO:0000313" key="2">
    <source>
        <dbReference type="EMBL" id="EDO12621.1"/>
    </source>
</evidence>
<organism evidence="2 3">
    <name type="scientific">Bacteroides ovatus (strain ATCC 8483 / DSM 1896 / JCM 5824 / BCRC 10623 / CCUG 4943 / NCTC 11153)</name>
    <dbReference type="NCBI Taxonomy" id="411476"/>
    <lineage>
        <taxon>Bacteria</taxon>
        <taxon>Pseudomonadati</taxon>
        <taxon>Bacteroidota</taxon>
        <taxon>Bacteroidia</taxon>
        <taxon>Bacteroidales</taxon>
        <taxon>Bacteroidaceae</taxon>
        <taxon>Bacteroides</taxon>
    </lineage>
</organism>
<evidence type="ECO:0000259" key="1">
    <source>
        <dbReference type="PROSITE" id="PS51724"/>
    </source>
</evidence>
<feature type="domain" description="SPOR" evidence="1">
    <location>
        <begin position="109"/>
        <end position="190"/>
    </location>
</feature>
<dbReference type="InterPro" id="IPR036680">
    <property type="entry name" value="SPOR-like_sf"/>
</dbReference>
<dbReference type="Proteomes" id="UP000005475">
    <property type="component" value="Unassembled WGS sequence"/>
</dbReference>
<evidence type="ECO:0000313" key="3">
    <source>
        <dbReference type="Proteomes" id="UP000005475"/>
    </source>
</evidence>
<dbReference type="AlphaFoldDB" id="A0AAN3D8V3"/>
<gene>
    <name evidence="2" type="ORF">BACOVA_01763</name>
</gene>